<dbReference type="InterPro" id="IPR023234">
    <property type="entry name" value="NarG-like_domain"/>
</dbReference>
<evidence type="ECO:0000256" key="3">
    <source>
        <dbReference type="ARBA" id="ARBA00022475"/>
    </source>
</evidence>
<keyword evidence="6 9" id="KW-1133">Transmembrane helix</keyword>
<accession>A0A7H1QBJ6</accession>
<evidence type="ECO:0000256" key="8">
    <source>
        <dbReference type="ARBA" id="ARBA00023136"/>
    </source>
</evidence>
<dbReference type="Proteomes" id="UP000516422">
    <property type="component" value="Chromosome"/>
</dbReference>
<keyword evidence="3" id="KW-1003">Cell membrane</keyword>
<dbReference type="InterPro" id="IPR051936">
    <property type="entry name" value="Heme-iron_electron_transfer"/>
</dbReference>
<dbReference type="InterPro" id="IPR036197">
    <property type="entry name" value="NarG-like_sf"/>
</dbReference>
<protein>
    <submittedName>
        <fullName evidence="11">Nitrate reductase subunit delta NarI2</fullName>
    </submittedName>
</protein>
<dbReference type="PANTHER" id="PTHR30598:SF3">
    <property type="entry name" value="RESPIRATORY NITRATE REDUCTASE 1 GAMMA CHAIN"/>
    <property type="match status" value="1"/>
</dbReference>
<gene>
    <name evidence="11" type="ORF">HEP81_07444</name>
</gene>
<dbReference type="Gene3D" id="1.20.950.20">
    <property type="entry name" value="Transmembrane di-heme cytochromes, Chain C"/>
    <property type="match status" value="1"/>
</dbReference>
<dbReference type="KEGG" id="sgf:HEP81_07444"/>
<feature type="transmembrane region" description="Helical" evidence="9">
    <location>
        <begin position="108"/>
        <end position="133"/>
    </location>
</feature>
<evidence type="ECO:0000313" key="12">
    <source>
        <dbReference type="Proteomes" id="UP000516422"/>
    </source>
</evidence>
<comment type="subcellular location">
    <subcellularLocation>
        <location evidence="1">Cell membrane</location>
        <topology evidence="1">Multi-pass membrane protein</topology>
    </subcellularLocation>
</comment>
<dbReference type="AlphaFoldDB" id="A0A7H1QBJ6"/>
<proteinExistence type="predicted"/>
<dbReference type="GO" id="GO:0020037">
    <property type="term" value="F:heme binding"/>
    <property type="evidence" value="ECO:0007669"/>
    <property type="project" value="TreeGrafter"/>
</dbReference>
<dbReference type="SUPFAM" id="SSF103501">
    <property type="entry name" value="Respiratory nitrate reductase 1 gamma chain"/>
    <property type="match status" value="1"/>
</dbReference>
<dbReference type="Pfam" id="PF02665">
    <property type="entry name" value="Nitrate_red_gam"/>
    <property type="match status" value="1"/>
</dbReference>
<feature type="transmembrane region" description="Helical" evidence="9">
    <location>
        <begin position="47"/>
        <end position="67"/>
    </location>
</feature>
<dbReference type="PANTHER" id="PTHR30598">
    <property type="entry name" value="NITRATE REDUCTASE PRIVATE CHAPERONE, REDOX ENZYME MATURATION PROTEIN REMP FAMILY"/>
    <property type="match status" value="1"/>
</dbReference>
<evidence type="ECO:0000256" key="4">
    <source>
        <dbReference type="ARBA" id="ARBA00022692"/>
    </source>
</evidence>
<keyword evidence="4 9" id="KW-0812">Transmembrane</keyword>
<keyword evidence="8 9" id="KW-0472">Membrane</keyword>
<evidence type="ECO:0000256" key="9">
    <source>
        <dbReference type="SAM" id="Phobius"/>
    </source>
</evidence>
<dbReference type="GO" id="GO:0008940">
    <property type="term" value="F:nitrate reductase activity"/>
    <property type="evidence" value="ECO:0007669"/>
    <property type="project" value="TreeGrafter"/>
</dbReference>
<organism evidence="11 12">
    <name type="scientific">Streptomyces griseofuscus</name>
    <dbReference type="NCBI Taxonomy" id="146922"/>
    <lineage>
        <taxon>Bacteria</taxon>
        <taxon>Bacillati</taxon>
        <taxon>Actinomycetota</taxon>
        <taxon>Actinomycetes</taxon>
        <taxon>Kitasatosporales</taxon>
        <taxon>Streptomycetaceae</taxon>
        <taxon>Streptomyces</taxon>
    </lineage>
</organism>
<dbReference type="GO" id="GO:0019645">
    <property type="term" value="P:anaerobic electron transport chain"/>
    <property type="evidence" value="ECO:0007669"/>
    <property type="project" value="TreeGrafter"/>
</dbReference>
<dbReference type="GO" id="GO:0005886">
    <property type="term" value="C:plasma membrane"/>
    <property type="evidence" value="ECO:0007669"/>
    <property type="project" value="UniProtKB-SubCell"/>
</dbReference>
<evidence type="ECO:0000256" key="1">
    <source>
        <dbReference type="ARBA" id="ARBA00004651"/>
    </source>
</evidence>
<evidence type="ECO:0000313" key="11">
    <source>
        <dbReference type="EMBL" id="QNT97676.1"/>
    </source>
</evidence>
<evidence type="ECO:0000256" key="5">
    <source>
        <dbReference type="ARBA" id="ARBA00022982"/>
    </source>
</evidence>
<evidence type="ECO:0000256" key="6">
    <source>
        <dbReference type="ARBA" id="ARBA00022989"/>
    </source>
</evidence>
<evidence type="ECO:0000259" key="10">
    <source>
        <dbReference type="Pfam" id="PF02665"/>
    </source>
</evidence>
<sequence length="164" mass="17886">MAEHAYRLLSAIGGTVAALVMLLGVVIPAFRRTAVPRVQATTGPVDWAALVLPAIVLVLGIIPTMGVNHFGYGYRQSVALWFRGLSAENPGVAVICHAPLIHRIHAPAAWAILAVWPLARLVHAWSVPLWYLWRPYVLYRGRAPAHPAGPGTGGHRRRRIGVRH</sequence>
<keyword evidence="2" id="KW-0813">Transport</keyword>
<reference evidence="11 12" key="1">
    <citation type="submission" date="2020-04" db="EMBL/GenBank/DDBJ databases">
        <title>Characterization and engineering of Streptomyces griseofuscus DSM40191 as a potential heterologous host for expression of BGCs.</title>
        <authorList>
            <person name="Gren T."/>
            <person name="Whitford C.M."/>
            <person name="Mohite O.S."/>
            <person name="Joergensen T.S."/>
            <person name="Nielsen J.B."/>
            <person name="Lee S.Y."/>
            <person name="Weber T."/>
        </authorList>
    </citation>
    <scope>NUCLEOTIDE SEQUENCE [LARGE SCALE GENOMIC DNA]</scope>
    <source>
        <strain evidence="11 12">DSM 40191</strain>
    </source>
</reference>
<name>A0A7H1QBJ6_9ACTN</name>
<dbReference type="EMBL" id="CP051006">
    <property type="protein sequence ID" value="QNT97676.1"/>
    <property type="molecule type" value="Genomic_DNA"/>
</dbReference>
<keyword evidence="5" id="KW-0249">Electron transport</keyword>
<dbReference type="GO" id="GO:0009055">
    <property type="term" value="F:electron transfer activity"/>
    <property type="evidence" value="ECO:0007669"/>
    <property type="project" value="TreeGrafter"/>
</dbReference>
<keyword evidence="7" id="KW-0560">Oxidoreductase</keyword>
<evidence type="ECO:0000256" key="2">
    <source>
        <dbReference type="ARBA" id="ARBA00022448"/>
    </source>
</evidence>
<feature type="domain" description="NarG-like" evidence="10">
    <location>
        <begin position="2"/>
        <end position="142"/>
    </location>
</feature>
<feature type="transmembrane region" description="Helical" evidence="9">
    <location>
        <begin position="6"/>
        <end position="27"/>
    </location>
</feature>
<evidence type="ECO:0000256" key="7">
    <source>
        <dbReference type="ARBA" id="ARBA00023002"/>
    </source>
</evidence>